<gene>
    <name evidence="1" type="ORF">BCR33DRAFT_712386</name>
</gene>
<dbReference type="OrthoDB" id="2160604at2759"/>
<name>A0A1Y2CW84_9FUNG</name>
<reference evidence="1 2" key="1">
    <citation type="submission" date="2016-07" db="EMBL/GenBank/DDBJ databases">
        <title>Pervasive Adenine N6-methylation of Active Genes in Fungi.</title>
        <authorList>
            <consortium name="DOE Joint Genome Institute"/>
            <person name="Mondo S.J."/>
            <person name="Dannebaum R.O."/>
            <person name="Kuo R.C."/>
            <person name="Labutti K."/>
            <person name="Haridas S."/>
            <person name="Kuo A."/>
            <person name="Salamov A."/>
            <person name="Ahrendt S.R."/>
            <person name="Lipzen A."/>
            <person name="Sullivan W."/>
            <person name="Andreopoulos W.B."/>
            <person name="Clum A."/>
            <person name="Lindquist E."/>
            <person name="Daum C."/>
            <person name="Ramamoorthy G.K."/>
            <person name="Gryganskyi A."/>
            <person name="Culley D."/>
            <person name="Magnuson J.K."/>
            <person name="James T.Y."/>
            <person name="O'Malley M.A."/>
            <person name="Stajich J.E."/>
            <person name="Spatafora J.W."/>
            <person name="Visel A."/>
            <person name="Grigoriev I.V."/>
        </authorList>
    </citation>
    <scope>NUCLEOTIDE SEQUENCE [LARGE SCALE GENOMIC DNA]</scope>
    <source>
        <strain evidence="1 2">JEL800</strain>
    </source>
</reference>
<evidence type="ECO:0000313" key="2">
    <source>
        <dbReference type="Proteomes" id="UP000193642"/>
    </source>
</evidence>
<organism evidence="1 2">
    <name type="scientific">Rhizoclosmatium globosum</name>
    <dbReference type="NCBI Taxonomy" id="329046"/>
    <lineage>
        <taxon>Eukaryota</taxon>
        <taxon>Fungi</taxon>
        <taxon>Fungi incertae sedis</taxon>
        <taxon>Chytridiomycota</taxon>
        <taxon>Chytridiomycota incertae sedis</taxon>
        <taxon>Chytridiomycetes</taxon>
        <taxon>Chytridiales</taxon>
        <taxon>Chytriomycetaceae</taxon>
        <taxon>Rhizoclosmatium</taxon>
    </lineage>
</organism>
<sequence>MLVDLLRVVSKWPNGQKGAQKNISIACARLCQYEPARDRMRELKGMELLYTLGSRVV</sequence>
<dbReference type="EMBL" id="MCGO01000005">
    <property type="protein sequence ID" value="ORY51288.1"/>
    <property type="molecule type" value="Genomic_DNA"/>
</dbReference>
<comment type="caution">
    <text evidence="1">The sequence shown here is derived from an EMBL/GenBank/DDBJ whole genome shotgun (WGS) entry which is preliminary data.</text>
</comment>
<keyword evidence="2" id="KW-1185">Reference proteome</keyword>
<evidence type="ECO:0000313" key="1">
    <source>
        <dbReference type="EMBL" id="ORY51288.1"/>
    </source>
</evidence>
<dbReference type="Proteomes" id="UP000193642">
    <property type="component" value="Unassembled WGS sequence"/>
</dbReference>
<accession>A0A1Y2CW84</accession>
<protein>
    <submittedName>
        <fullName evidence="1">Uncharacterized protein</fullName>
    </submittedName>
</protein>
<proteinExistence type="predicted"/>
<dbReference type="AlphaFoldDB" id="A0A1Y2CW84"/>